<evidence type="ECO:0000313" key="3">
    <source>
        <dbReference type="Proteomes" id="UP000008744"/>
    </source>
</evidence>
<dbReference type="eggNOG" id="KOG1418">
    <property type="taxonomic scope" value="Eukaryota"/>
</dbReference>
<feature type="compositionally biased region" description="Polar residues" evidence="1">
    <location>
        <begin position="115"/>
        <end position="127"/>
    </location>
</feature>
<sequence length="270" mass="27982">MNVLEQTHHSGSHTSPSRWCTPTPCWTSSSRRLRQHQRPAAATGWAAGSNARWAMLASIHPQLPPILSLFAGDQTRSLQAAAANRLYARRSTIVGTMSPSGTSRPILEPPPSYTERASGQNPIQNQGAASTTAALASSTGKFRRRFSVRPTALQIPPGQAPPPGASLIEQATGTGTSPSQSALQRRLSLRPSPLARELSPTSPPGGGATGTTAADEASATRLLPLPAGTRPSTSSTHSPLSRIVQISQAQRKSSMPTAGPGAGSGPGGEK</sequence>
<feature type="compositionally biased region" description="Polar residues" evidence="1">
    <location>
        <begin position="230"/>
        <end position="256"/>
    </location>
</feature>
<dbReference type="EMBL" id="CH479196">
    <property type="protein sequence ID" value="EDW27554.1"/>
    <property type="molecule type" value="Genomic_DNA"/>
</dbReference>
<feature type="compositionally biased region" description="Low complexity" evidence="1">
    <location>
        <begin position="128"/>
        <end position="139"/>
    </location>
</feature>
<protein>
    <submittedName>
        <fullName evidence="2">GL20212</fullName>
    </submittedName>
</protein>
<name>B4GXS7_DROPE</name>
<feature type="region of interest" description="Disordered" evidence="1">
    <location>
        <begin position="95"/>
        <end position="140"/>
    </location>
</feature>
<gene>
    <name evidence="2" type="primary">Dper\GL20212</name>
    <name evidence="2" type="ORF">Dper_GL20212</name>
</gene>
<proteinExistence type="predicted"/>
<dbReference type="STRING" id="7234.B4GXS7"/>
<organism evidence="3">
    <name type="scientific">Drosophila persimilis</name>
    <name type="common">Fruit fly</name>
    <dbReference type="NCBI Taxonomy" id="7234"/>
    <lineage>
        <taxon>Eukaryota</taxon>
        <taxon>Metazoa</taxon>
        <taxon>Ecdysozoa</taxon>
        <taxon>Arthropoda</taxon>
        <taxon>Hexapoda</taxon>
        <taxon>Insecta</taxon>
        <taxon>Pterygota</taxon>
        <taxon>Neoptera</taxon>
        <taxon>Endopterygota</taxon>
        <taxon>Diptera</taxon>
        <taxon>Brachycera</taxon>
        <taxon>Muscomorpha</taxon>
        <taxon>Ephydroidea</taxon>
        <taxon>Drosophilidae</taxon>
        <taxon>Drosophila</taxon>
        <taxon>Sophophora</taxon>
    </lineage>
</organism>
<feature type="compositionally biased region" description="Gly residues" evidence="1">
    <location>
        <begin position="260"/>
        <end position="270"/>
    </location>
</feature>
<feature type="region of interest" description="Disordered" evidence="1">
    <location>
        <begin position="1"/>
        <end position="21"/>
    </location>
</feature>
<reference evidence="2 3" key="1">
    <citation type="journal article" date="2007" name="Nature">
        <title>Evolution of genes and genomes on the Drosophila phylogeny.</title>
        <authorList>
            <consortium name="Drosophila 12 Genomes Consortium"/>
            <person name="Clark A.G."/>
            <person name="Eisen M.B."/>
            <person name="Smith D.R."/>
            <person name="Bergman C.M."/>
            <person name="Oliver B."/>
            <person name="Markow T.A."/>
            <person name="Kaufman T.C."/>
            <person name="Kellis M."/>
            <person name="Gelbart W."/>
            <person name="Iyer V.N."/>
            <person name="Pollard D.A."/>
            <person name="Sackton T.B."/>
            <person name="Larracuente A.M."/>
            <person name="Singh N.D."/>
            <person name="Abad J.P."/>
            <person name="Abt D.N."/>
            <person name="Adryan B."/>
            <person name="Aguade M."/>
            <person name="Akashi H."/>
            <person name="Anderson W.W."/>
            <person name="Aquadro C.F."/>
            <person name="Ardell D.H."/>
            <person name="Arguello R."/>
            <person name="Artieri C.G."/>
            <person name="Barbash D.A."/>
            <person name="Barker D."/>
            <person name="Barsanti P."/>
            <person name="Batterham P."/>
            <person name="Batzoglou S."/>
            <person name="Begun D."/>
            <person name="Bhutkar A."/>
            <person name="Blanco E."/>
            <person name="Bosak S.A."/>
            <person name="Bradley R.K."/>
            <person name="Brand A.D."/>
            <person name="Brent M.R."/>
            <person name="Brooks A.N."/>
            <person name="Brown R.H."/>
            <person name="Butlin R.K."/>
            <person name="Caggese C."/>
            <person name="Calvi B.R."/>
            <person name="Bernardo de Carvalho A."/>
            <person name="Caspi A."/>
            <person name="Castrezana S."/>
            <person name="Celniker S.E."/>
            <person name="Chang J.L."/>
            <person name="Chapple C."/>
            <person name="Chatterji S."/>
            <person name="Chinwalla A."/>
            <person name="Civetta A."/>
            <person name="Clifton S.W."/>
            <person name="Comeron J.M."/>
            <person name="Costello J.C."/>
            <person name="Coyne J.A."/>
            <person name="Daub J."/>
            <person name="David R.G."/>
            <person name="Delcher A.L."/>
            <person name="Delehaunty K."/>
            <person name="Do C.B."/>
            <person name="Ebling H."/>
            <person name="Edwards K."/>
            <person name="Eickbush T."/>
            <person name="Evans J.D."/>
            <person name="Filipski A."/>
            <person name="Findeiss S."/>
            <person name="Freyhult E."/>
            <person name="Fulton L."/>
            <person name="Fulton R."/>
            <person name="Garcia A.C."/>
            <person name="Gardiner A."/>
            <person name="Garfield D.A."/>
            <person name="Garvin B.E."/>
            <person name="Gibson G."/>
            <person name="Gilbert D."/>
            <person name="Gnerre S."/>
            <person name="Godfrey J."/>
            <person name="Good R."/>
            <person name="Gotea V."/>
            <person name="Gravely B."/>
            <person name="Greenberg A.J."/>
            <person name="Griffiths-Jones S."/>
            <person name="Gross S."/>
            <person name="Guigo R."/>
            <person name="Gustafson E.A."/>
            <person name="Haerty W."/>
            <person name="Hahn M.W."/>
            <person name="Halligan D.L."/>
            <person name="Halpern A.L."/>
            <person name="Halter G.M."/>
            <person name="Han M.V."/>
            <person name="Heger A."/>
            <person name="Hillier L."/>
            <person name="Hinrichs A.S."/>
            <person name="Holmes I."/>
            <person name="Hoskins R.A."/>
            <person name="Hubisz M.J."/>
            <person name="Hultmark D."/>
            <person name="Huntley M.A."/>
            <person name="Jaffe D.B."/>
            <person name="Jagadeeshan S."/>
            <person name="Jeck W.R."/>
            <person name="Johnson J."/>
            <person name="Jones C.D."/>
            <person name="Jordan W.C."/>
            <person name="Karpen G.H."/>
            <person name="Kataoka E."/>
            <person name="Keightley P.D."/>
            <person name="Kheradpour P."/>
            <person name="Kirkness E.F."/>
            <person name="Koerich L.B."/>
            <person name="Kristiansen K."/>
            <person name="Kudrna D."/>
            <person name="Kulathinal R.J."/>
            <person name="Kumar S."/>
            <person name="Kwok R."/>
            <person name="Lander E."/>
            <person name="Langley C.H."/>
            <person name="Lapoint R."/>
            <person name="Lazzaro B.P."/>
            <person name="Lee S.J."/>
            <person name="Levesque L."/>
            <person name="Li R."/>
            <person name="Lin C.F."/>
            <person name="Lin M.F."/>
            <person name="Lindblad-Toh K."/>
            <person name="Llopart A."/>
            <person name="Long M."/>
            <person name="Low L."/>
            <person name="Lozovsky E."/>
            <person name="Lu J."/>
            <person name="Luo M."/>
            <person name="Machado C.A."/>
            <person name="Makalowski W."/>
            <person name="Marzo M."/>
            <person name="Matsuda M."/>
            <person name="Matzkin L."/>
            <person name="McAllister B."/>
            <person name="McBride C.S."/>
            <person name="McKernan B."/>
            <person name="McKernan K."/>
            <person name="Mendez-Lago M."/>
            <person name="Minx P."/>
            <person name="Mollenhauer M.U."/>
            <person name="Montooth K."/>
            <person name="Mount S.M."/>
            <person name="Mu X."/>
            <person name="Myers E."/>
            <person name="Negre B."/>
            <person name="Newfeld S."/>
            <person name="Nielsen R."/>
            <person name="Noor M.A."/>
            <person name="O'Grady P."/>
            <person name="Pachter L."/>
            <person name="Papaceit M."/>
            <person name="Parisi M.J."/>
            <person name="Parisi M."/>
            <person name="Parts L."/>
            <person name="Pedersen J.S."/>
            <person name="Pesole G."/>
            <person name="Phillippy A.M."/>
            <person name="Ponting C.P."/>
            <person name="Pop M."/>
            <person name="Porcelli D."/>
            <person name="Powell J.R."/>
            <person name="Prohaska S."/>
            <person name="Pruitt K."/>
            <person name="Puig M."/>
            <person name="Quesneville H."/>
            <person name="Ram K.R."/>
            <person name="Rand D."/>
            <person name="Rasmussen M.D."/>
            <person name="Reed L.K."/>
            <person name="Reenan R."/>
            <person name="Reily A."/>
            <person name="Remington K.A."/>
            <person name="Rieger T.T."/>
            <person name="Ritchie M.G."/>
            <person name="Robin C."/>
            <person name="Rogers Y.H."/>
            <person name="Rohde C."/>
            <person name="Rozas J."/>
            <person name="Rubenfield M.J."/>
            <person name="Ruiz A."/>
            <person name="Russo S."/>
            <person name="Salzberg S.L."/>
            <person name="Sanchez-Gracia A."/>
            <person name="Saranga D.J."/>
            <person name="Sato H."/>
            <person name="Schaeffer S.W."/>
            <person name="Schatz M.C."/>
            <person name="Schlenke T."/>
            <person name="Schwartz R."/>
            <person name="Segarra C."/>
            <person name="Singh R.S."/>
            <person name="Sirot L."/>
            <person name="Sirota M."/>
            <person name="Sisneros N.B."/>
            <person name="Smith C.D."/>
            <person name="Smith T.F."/>
            <person name="Spieth J."/>
            <person name="Stage D.E."/>
            <person name="Stark A."/>
            <person name="Stephan W."/>
            <person name="Strausberg R.L."/>
            <person name="Strempel S."/>
            <person name="Sturgill D."/>
            <person name="Sutton G."/>
            <person name="Sutton G.G."/>
            <person name="Tao W."/>
            <person name="Teichmann S."/>
            <person name="Tobari Y.N."/>
            <person name="Tomimura Y."/>
            <person name="Tsolas J.M."/>
            <person name="Valente V.L."/>
            <person name="Venter E."/>
            <person name="Venter J.C."/>
            <person name="Vicario S."/>
            <person name="Vieira F.G."/>
            <person name="Vilella A.J."/>
            <person name="Villasante A."/>
            <person name="Walenz B."/>
            <person name="Wang J."/>
            <person name="Wasserman M."/>
            <person name="Watts T."/>
            <person name="Wilson D."/>
            <person name="Wilson R.K."/>
            <person name="Wing R.A."/>
            <person name="Wolfner M.F."/>
            <person name="Wong A."/>
            <person name="Wong G.K."/>
            <person name="Wu C.I."/>
            <person name="Wu G."/>
            <person name="Yamamoto D."/>
            <person name="Yang H.P."/>
            <person name="Yang S.P."/>
            <person name="Yorke J.A."/>
            <person name="Yoshida K."/>
            <person name="Zdobnov E."/>
            <person name="Zhang P."/>
            <person name="Zhang Y."/>
            <person name="Zimin A.V."/>
            <person name="Baldwin J."/>
            <person name="Abdouelleil A."/>
            <person name="Abdulkadir J."/>
            <person name="Abebe A."/>
            <person name="Abera B."/>
            <person name="Abreu J."/>
            <person name="Acer S.C."/>
            <person name="Aftuck L."/>
            <person name="Alexander A."/>
            <person name="An P."/>
            <person name="Anderson E."/>
            <person name="Anderson S."/>
            <person name="Arachi H."/>
            <person name="Azer M."/>
            <person name="Bachantsang P."/>
            <person name="Barry A."/>
            <person name="Bayul T."/>
            <person name="Berlin A."/>
            <person name="Bessette D."/>
            <person name="Bloom T."/>
            <person name="Blye J."/>
            <person name="Boguslavskiy L."/>
            <person name="Bonnet C."/>
            <person name="Boukhgalter B."/>
            <person name="Bourzgui I."/>
            <person name="Brown A."/>
            <person name="Cahill P."/>
            <person name="Channer S."/>
            <person name="Cheshatsang Y."/>
            <person name="Chuda L."/>
            <person name="Citroen M."/>
            <person name="Collymore A."/>
            <person name="Cooke P."/>
            <person name="Costello M."/>
            <person name="D'Aco K."/>
            <person name="Daza R."/>
            <person name="De Haan G."/>
            <person name="DeGray S."/>
            <person name="DeMaso C."/>
            <person name="Dhargay N."/>
            <person name="Dooley K."/>
            <person name="Dooley E."/>
            <person name="Doricent M."/>
            <person name="Dorje P."/>
            <person name="Dorjee K."/>
            <person name="Dupes A."/>
            <person name="Elong R."/>
            <person name="Falk J."/>
            <person name="Farina A."/>
            <person name="Faro S."/>
            <person name="Ferguson D."/>
            <person name="Fisher S."/>
            <person name="Foley C.D."/>
            <person name="Franke A."/>
            <person name="Friedrich D."/>
            <person name="Gadbois L."/>
            <person name="Gearin G."/>
            <person name="Gearin C.R."/>
            <person name="Giannoukos G."/>
            <person name="Goode T."/>
            <person name="Graham J."/>
            <person name="Grandbois E."/>
            <person name="Grewal S."/>
            <person name="Gyaltsen K."/>
            <person name="Hafez N."/>
            <person name="Hagos B."/>
            <person name="Hall J."/>
            <person name="Henson C."/>
            <person name="Hollinger A."/>
            <person name="Honan T."/>
            <person name="Huard M.D."/>
            <person name="Hughes L."/>
            <person name="Hurhula B."/>
            <person name="Husby M.E."/>
            <person name="Kamat A."/>
            <person name="Kanga B."/>
            <person name="Kashin S."/>
            <person name="Khazanovich D."/>
            <person name="Kisner P."/>
            <person name="Lance K."/>
            <person name="Lara M."/>
            <person name="Lee W."/>
            <person name="Lennon N."/>
            <person name="Letendre F."/>
            <person name="LeVine R."/>
            <person name="Lipovsky A."/>
            <person name="Liu X."/>
            <person name="Liu J."/>
            <person name="Liu S."/>
            <person name="Lokyitsang T."/>
            <person name="Lokyitsang Y."/>
            <person name="Lubonja R."/>
            <person name="Lui A."/>
            <person name="MacDonald P."/>
            <person name="Magnisalis V."/>
            <person name="Maru K."/>
            <person name="Matthews C."/>
            <person name="McCusker W."/>
            <person name="McDonough S."/>
            <person name="Mehta T."/>
            <person name="Meldrim J."/>
            <person name="Meneus L."/>
            <person name="Mihai O."/>
            <person name="Mihalev A."/>
            <person name="Mihova T."/>
            <person name="Mittelman R."/>
            <person name="Mlenga V."/>
            <person name="Montmayeur A."/>
            <person name="Mulrain L."/>
            <person name="Navidi A."/>
            <person name="Naylor J."/>
            <person name="Negash T."/>
            <person name="Nguyen T."/>
            <person name="Nguyen N."/>
            <person name="Nicol R."/>
            <person name="Norbu C."/>
            <person name="Norbu N."/>
            <person name="Novod N."/>
            <person name="O'Neill B."/>
            <person name="Osman S."/>
            <person name="Markiewicz E."/>
            <person name="Oyono O.L."/>
            <person name="Patti C."/>
            <person name="Phunkhang P."/>
            <person name="Pierre F."/>
            <person name="Priest M."/>
            <person name="Raghuraman S."/>
            <person name="Rege F."/>
            <person name="Reyes R."/>
            <person name="Rise C."/>
            <person name="Rogov P."/>
            <person name="Ross K."/>
            <person name="Ryan E."/>
            <person name="Settipalli S."/>
            <person name="Shea T."/>
            <person name="Sherpa N."/>
            <person name="Shi L."/>
            <person name="Shih D."/>
            <person name="Sparrow T."/>
            <person name="Spaulding J."/>
            <person name="Stalker J."/>
            <person name="Stange-Thomann N."/>
            <person name="Stavropoulos S."/>
            <person name="Stone C."/>
            <person name="Strader C."/>
            <person name="Tesfaye S."/>
            <person name="Thomson T."/>
            <person name="Thoulutsang Y."/>
            <person name="Thoulutsang D."/>
            <person name="Topham K."/>
            <person name="Topping I."/>
            <person name="Tsamla T."/>
            <person name="Vassiliev H."/>
            <person name="Vo A."/>
            <person name="Wangchuk T."/>
            <person name="Wangdi T."/>
            <person name="Weiand M."/>
            <person name="Wilkinson J."/>
            <person name="Wilson A."/>
            <person name="Yadav S."/>
            <person name="Young G."/>
            <person name="Yu Q."/>
            <person name="Zembek L."/>
            <person name="Zhong D."/>
            <person name="Zimmer A."/>
            <person name="Zwirko Z."/>
            <person name="Jaffe D.B."/>
            <person name="Alvarez P."/>
            <person name="Brockman W."/>
            <person name="Butler J."/>
            <person name="Chin C."/>
            <person name="Gnerre S."/>
            <person name="Grabherr M."/>
            <person name="Kleber M."/>
            <person name="Mauceli E."/>
            <person name="MacCallum I."/>
        </authorList>
    </citation>
    <scope>NUCLEOTIDE SEQUENCE [LARGE SCALE GENOMIC DNA]</scope>
    <source>
        <strain evidence="3">MSH-3 / Tucson 14011-0111.49</strain>
    </source>
</reference>
<feature type="compositionally biased region" description="Low complexity" evidence="1">
    <location>
        <begin position="210"/>
        <end position="220"/>
    </location>
</feature>
<dbReference type="Proteomes" id="UP000008744">
    <property type="component" value="Unassembled WGS sequence"/>
</dbReference>
<feature type="region of interest" description="Disordered" evidence="1">
    <location>
        <begin position="152"/>
        <end position="270"/>
    </location>
</feature>
<keyword evidence="3" id="KW-1185">Reference proteome</keyword>
<feature type="compositionally biased region" description="Polar residues" evidence="1">
    <location>
        <begin position="12"/>
        <end position="21"/>
    </location>
</feature>
<dbReference type="HOGENOM" id="CLU_1031607_0_0_1"/>
<dbReference type="OrthoDB" id="297496at2759"/>
<evidence type="ECO:0000313" key="2">
    <source>
        <dbReference type="EMBL" id="EDW27554.1"/>
    </source>
</evidence>
<evidence type="ECO:0000256" key="1">
    <source>
        <dbReference type="SAM" id="MobiDB-lite"/>
    </source>
</evidence>
<dbReference type="AlphaFoldDB" id="B4GXS7"/>
<feature type="compositionally biased region" description="Low complexity" evidence="1">
    <location>
        <begin position="177"/>
        <end position="200"/>
    </location>
</feature>
<accession>B4GXS7</accession>